<dbReference type="PROSITE" id="PS50156">
    <property type="entry name" value="SSD"/>
    <property type="match status" value="1"/>
</dbReference>
<dbReference type="PANTHER" id="PTHR33406:SF11">
    <property type="entry name" value="MEMBRANE PROTEIN SCO6666-RELATED"/>
    <property type="match status" value="1"/>
</dbReference>
<dbReference type="PANTHER" id="PTHR33406">
    <property type="entry name" value="MEMBRANE PROTEIN MJ1562-RELATED"/>
    <property type="match status" value="1"/>
</dbReference>
<evidence type="ECO:0000256" key="3">
    <source>
        <dbReference type="ARBA" id="ARBA00022475"/>
    </source>
</evidence>
<dbReference type="InterPro" id="IPR000731">
    <property type="entry name" value="SSD"/>
</dbReference>
<evidence type="ECO:0000256" key="6">
    <source>
        <dbReference type="ARBA" id="ARBA00023136"/>
    </source>
</evidence>
<dbReference type="AlphaFoldDB" id="A0A919QWI4"/>
<keyword evidence="10" id="KW-1185">Reference proteome</keyword>
<evidence type="ECO:0000313" key="9">
    <source>
        <dbReference type="EMBL" id="GII75394.1"/>
    </source>
</evidence>
<feature type="transmembrane region" description="Helical" evidence="7">
    <location>
        <begin position="595"/>
        <end position="618"/>
    </location>
</feature>
<dbReference type="Proteomes" id="UP000655287">
    <property type="component" value="Unassembled WGS sequence"/>
</dbReference>
<feature type="transmembrane region" description="Helical" evidence="7">
    <location>
        <begin position="247"/>
        <end position="264"/>
    </location>
</feature>
<evidence type="ECO:0000313" key="10">
    <source>
        <dbReference type="Proteomes" id="UP000655287"/>
    </source>
</evidence>
<feature type="transmembrane region" description="Helical" evidence="7">
    <location>
        <begin position="317"/>
        <end position="344"/>
    </location>
</feature>
<dbReference type="RefSeq" id="WP_203982057.1">
    <property type="nucleotide sequence ID" value="NZ_BOOU01000004.1"/>
</dbReference>
<feature type="transmembrane region" description="Helical" evidence="7">
    <location>
        <begin position="530"/>
        <end position="549"/>
    </location>
</feature>
<protein>
    <submittedName>
        <fullName evidence="9">Membrane protein</fullName>
    </submittedName>
</protein>
<sequence length="722" mass="75606">MVQSTITPAPGGAVARPSRFERLAGWSYRRRWWALVAWVVVLAGVTIGAQAAGDDFHNDFSLPGTESQAALDTLKQDAPVQAGATVQIVMRDPGGLGGTATRERVEDMLARVKTLPHVAGVRSPYADQWMVARDGTIGYATVTLDGASQDVPVAAVTKIMDTARTAASGSLQVEFAGDPVMAAEPNPGGPAESIGLLAALIILMILFGSLLAATLPIVVAVFAVGSTISLIALASHVFTVAEYTSPLMILVGLGVGIDYALLLFSRYRGELLAGADRGAATRKALDTAGRTVFFAGCTVIIALVGLVVLGLGSLQGVAVAVALTVLVTMAAALTLLPALLAIMGGRIERSVRRRAARARRQDGAGWRRWTAAVQRRPWPTTIVAGIVLLALSAPVLGMNLGFADPGNGAPTRTSRQAYDLLAKGFGPGFNGPIIVVVKGDPGRAKAVQDAIGRTPGVADVTPPQPAESRAISTLITFSAYQPQDTRTADLVRRLREDVLPPVARQTGTTVLIGGGTAAAEDFAAAVTDRLPIFVIAVVGLSSLLLLLVFRSILIPIKAAVLNLLSVAAAMGVVTLVFQQGLLGGLLGIEPGPVEAFVPVLIFAIAFGLSMDYEVFLLSRMHEEWERRRDAGAAVREGMATTGRVVTAAAAIMVVVFAGFLLSPDRMLKQFGLGLAVAVFLDALVIRCLIVPAVMQLFGARAWWLPRGLARVMPRIALEKGDA</sequence>
<comment type="similarity">
    <text evidence="2">Belongs to the resistance-nodulation-cell division (RND) (TC 2.A.6) family. MmpL subfamily.</text>
</comment>
<dbReference type="InterPro" id="IPR004869">
    <property type="entry name" value="MMPL_dom"/>
</dbReference>
<comment type="caution">
    <text evidence="9">The sequence shown here is derived from an EMBL/GenBank/DDBJ whole genome shotgun (WGS) entry which is preliminary data.</text>
</comment>
<organism evidence="9 10">
    <name type="scientific">Sphaerisporangium rufum</name>
    <dbReference type="NCBI Taxonomy" id="1381558"/>
    <lineage>
        <taxon>Bacteria</taxon>
        <taxon>Bacillati</taxon>
        <taxon>Actinomycetota</taxon>
        <taxon>Actinomycetes</taxon>
        <taxon>Streptosporangiales</taxon>
        <taxon>Streptosporangiaceae</taxon>
        <taxon>Sphaerisporangium</taxon>
    </lineage>
</organism>
<evidence type="ECO:0000256" key="1">
    <source>
        <dbReference type="ARBA" id="ARBA00004651"/>
    </source>
</evidence>
<dbReference type="Gene3D" id="1.20.1640.10">
    <property type="entry name" value="Multidrug efflux transporter AcrB transmembrane domain"/>
    <property type="match status" value="2"/>
</dbReference>
<keyword evidence="6 7" id="KW-0472">Membrane</keyword>
<evidence type="ECO:0000259" key="8">
    <source>
        <dbReference type="PROSITE" id="PS50156"/>
    </source>
</evidence>
<keyword evidence="4 7" id="KW-0812">Transmembrane</keyword>
<dbReference type="Pfam" id="PF03176">
    <property type="entry name" value="MMPL"/>
    <property type="match status" value="2"/>
</dbReference>
<gene>
    <name evidence="9" type="ORF">Sru01_03760</name>
</gene>
<keyword evidence="5 7" id="KW-1133">Transmembrane helix</keyword>
<reference evidence="9" key="1">
    <citation type="submission" date="2021-01" db="EMBL/GenBank/DDBJ databases">
        <title>Whole genome shotgun sequence of Sphaerisporangium rufum NBRC 109079.</title>
        <authorList>
            <person name="Komaki H."/>
            <person name="Tamura T."/>
        </authorList>
    </citation>
    <scope>NUCLEOTIDE SEQUENCE</scope>
    <source>
        <strain evidence="9">NBRC 109079</strain>
    </source>
</reference>
<comment type="subcellular location">
    <subcellularLocation>
        <location evidence="1">Cell membrane</location>
        <topology evidence="1">Multi-pass membrane protein</topology>
    </subcellularLocation>
</comment>
<evidence type="ECO:0000256" key="4">
    <source>
        <dbReference type="ARBA" id="ARBA00022692"/>
    </source>
</evidence>
<dbReference type="EMBL" id="BOOU01000004">
    <property type="protein sequence ID" value="GII75394.1"/>
    <property type="molecule type" value="Genomic_DNA"/>
</dbReference>
<feature type="transmembrane region" description="Helical" evidence="7">
    <location>
        <begin position="644"/>
        <end position="662"/>
    </location>
</feature>
<dbReference type="InterPro" id="IPR050545">
    <property type="entry name" value="Mycobact_MmpL"/>
</dbReference>
<dbReference type="SUPFAM" id="SSF82866">
    <property type="entry name" value="Multidrug efflux transporter AcrB transmembrane domain"/>
    <property type="match status" value="2"/>
</dbReference>
<dbReference type="GO" id="GO:0005886">
    <property type="term" value="C:plasma membrane"/>
    <property type="evidence" value="ECO:0007669"/>
    <property type="project" value="UniProtKB-SubCell"/>
</dbReference>
<feature type="transmembrane region" description="Helical" evidence="7">
    <location>
        <begin position="292"/>
        <end position="311"/>
    </location>
</feature>
<feature type="transmembrane region" description="Helical" evidence="7">
    <location>
        <begin position="674"/>
        <end position="697"/>
    </location>
</feature>
<feature type="domain" description="SSD" evidence="8">
    <location>
        <begin position="211"/>
        <end position="342"/>
    </location>
</feature>
<accession>A0A919QWI4</accession>
<feature type="transmembrane region" description="Helical" evidence="7">
    <location>
        <begin position="219"/>
        <end position="241"/>
    </location>
</feature>
<feature type="transmembrane region" description="Helical" evidence="7">
    <location>
        <begin position="194"/>
        <end position="212"/>
    </location>
</feature>
<name>A0A919QWI4_9ACTN</name>
<feature type="transmembrane region" description="Helical" evidence="7">
    <location>
        <begin position="561"/>
        <end position="583"/>
    </location>
</feature>
<evidence type="ECO:0000256" key="2">
    <source>
        <dbReference type="ARBA" id="ARBA00010157"/>
    </source>
</evidence>
<feature type="transmembrane region" description="Helical" evidence="7">
    <location>
        <begin position="377"/>
        <end position="397"/>
    </location>
</feature>
<proteinExistence type="inferred from homology"/>
<keyword evidence="3" id="KW-1003">Cell membrane</keyword>
<evidence type="ECO:0000256" key="7">
    <source>
        <dbReference type="SAM" id="Phobius"/>
    </source>
</evidence>
<evidence type="ECO:0000256" key="5">
    <source>
        <dbReference type="ARBA" id="ARBA00022989"/>
    </source>
</evidence>
<feature type="transmembrane region" description="Helical" evidence="7">
    <location>
        <begin position="32"/>
        <end position="53"/>
    </location>
</feature>